<dbReference type="Proteomes" id="UP001530377">
    <property type="component" value="Unassembled WGS sequence"/>
</dbReference>
<sequence length="189" mass="21499">MGAELTHFHSNPLSLQLVASEYSKLQGAIDDLGTSIGSTLSRQKQDLERAYSSEISKVQAEIEILTNDKSRLEESIMTNERACQLQIERDWYKKEALHLDEVLEKMKVRQREIFESEHDREWMKRQMRKLAKKNAILERKLKEVGIDVSSLLARELADAENDESRGEDMDSAGKSVSVSADSKGDAKTE</sequence>
<dbReference type="AlphaFoldDB" id="A0ABD3SQH5"/>
<reference evidence="2 3" key="1">
    <citation type="submission" date="2024-10" db="EMBL/GenBank/DDBJ databases">
        <title>Updated reference genomes for cyclostephanoid diatoms.</title>
        <authorList>
            <person name="Roberts W.R."/>
            <person name="Alverson A.J."/>
        </authorList>
    </citation>
    <scope>NUCLEOTIDE SEQUENCE [LARGE SCALE GENOMIC DNA]</scope>
    <source>
        <strain evidence="2 3">AJA228-03</strain>
    </source>
</reference>
<dbReference type="PANTHER" id="PTHR40515:SF1">
    <property type="entry name" value="CILIA- AND FLAGELLA-ASSOCIATED PROTEIN 157"/>
    <property type="match status" value="1"/>
</dbReference>
<protein>
    <submittedName>
        <fullName evidence="2">Uncharacterized protein</fullName>
    </submittedName>
</protein>
<keyword evidence="3" id="KW-1185">Reference proteome</keyword>
<gene>
    <name evidence="2" type="ORF">ACHAXA_010531</name>
</gene>
<evidence type="ECO:0000313" key="3">
    <source>
        <dbReference type="Proteomes" id="UP001530377"/>
    </source>
</evidence>
<comment type="caution">
    <text evidence="2">The sequence shown here is derived from an EMBL/GenBank/DDBJ whole genome shotgun (WGS) entry which is preliminary data.</text>
</comment>
<evidence type="ECO:0000256" key="1">
    <source>
        <dbReference type="SAM" id="MobiDB-lite"/>
    </source>
</evidence>
<dbReference type="PANTHER" id="PTHR40515">
    <property type="entry name" value="CILIA- AND FLAGELLA-ASSOCIATED PROTEIN 157"/>
    <property type="match status" value="1"/>
</dbReference>
<name>A0ABD3SQH5_9STRA</name>
<accession>A0ABD3SQH5</accession>
<dbReference type="EMBL" id="JALLPB020000018">
    <property type="protein sequence ID" value="KAL3826606.1"/>
    <property type="molecule type" value="Genomic_DNA"/>
</dbReference>
<feature type="region of interest" description="Disordered" evidence="1">
    <location>
        <begin position="157"/>
        <end position="189"/>
    </location>
</feature>
<proteinExistence type="predicted"/>
<organism evidence="2 3">
    <name type="scientific">Cyclostephanos tholiformis</name>
    <dbReference type="NCBI Taxonomy" id="382380"/>
    <lineage>
        <taxon>Eukaryota</taxon>
        <taxon>Sar</taxon>
        <taxon>Stramenopiles</taxon>
        <taxon>Ochrophyta</taxon>
        <taxon>Bacillariophyta</taxon>
        <taxon>Coscinodiscophyceae</taxon>
        <taxon>Thalassiosirophycidae</taxon>
        <taxon>Stephanodiscales</taxon>
        <taxon>Stephanodiscaceae</taxon>
        <taxon>Cyclostephanos</taxon>
    </lineage>
</organism>
<evidence type="ECO:0000313" key="2">
    <source>
        <dbReference type="EMBL" id="KAL3826606.1"/>
    </source>
</evidence>